<proteinExistence type="predicted"/>
<dbReference type="PANTHER" id="PTHR35317:SF31">
    <property type="entry name" value="DUF4219 DOMAIN-CONTAINING PROTEIN"/>
    <property type="match status" value="1"/>
</dbReference>
<dbReference type="AlphaFoldDB" id="A0AAW2KBR6"/>
<dbReference type="EMBL" id="JACGWJ010000029">
    <property type="protein sequence ID" value="KAL0303566.1"/>
    <property type="molecule type" value="Genomic_DNA"/>
</dbReference>
<sequence length="100" mass="11766">MATSNSFSAPSPPIFTGENYHAWAVKMKAYLRVDETIFTRIMACKTAKQVWDKLKIEFQGSEKTKQMQIFNLRKEFELLKRKETENVKEYIDRVMKLLIG</sequence>
<reference evidence="1" key="2">
    <citation type="journal article" date="2024" name="Plant">
        <title>Genomic evolution and insights into agronomic trait innovations of Sesamum species.</title>
        <authorList>
            <person name="Miao H."/>
            <person name="Wang L."/>
            <person name="Qu L."/>
            <person name="Liu H."/>
            <person name="Sun Y."/>
            <person name="Le M."/>
            <person name="Wang Q."/>
            <person name="Wei S."/>
            <person name="Zheng Y."/>
            <person name="Lin W."/>
            <person name="Duan Y."/>
            <person name="Cao H."/>
            <person name="Xiong S."/>
            <person name="Wang X."/>
            <person name="Wei L."/>
            <person name="Li C."/>
            <person name="Ma Q."/>
            <person name="Ju M."/>
            <person name="Zhao R."/>
            <person name="Li G."/>
            <person name="Mu C."/>
            <person name="Tian Q."/>
            <person name="Mei H."/>
            <person name="Zhang T."/>
            <person name="Gao T."/>
            <person name="Zhang H."/>
        </authorList>
    </citation>
    <scope>NUCLEOTIDE SEQUENCE</scope>
    <source>
        <strain evidence="1">G02</strain>
    </source>
</reference>
<dbReference type="Pfam" id="PF14223">
    <property type="entry name" value="Retrotran_gag_2"/>
    <property type="match status" value="1"/>
</dbReference>
<dbReference type="PANTHER" id="PTHR35317">
    <property type="entry name" value="OS04G0629600 PROTEIN"/>
    <property type="match status" value="1"/>
</dbReference>
<name>A0AAW2KBR6_SESRA</name>
<accession>A0AAW2KBR6</accession>
<reference evidence="1" key="1">
    <citation type="submission" date="2020-06" db="EMBL/GenBank/DDBJ databases">
        <authorList>
            <person name="Li T."/>
            <person name="Hu X."/>
            <person name="Zhang T."/>
            <person name="Song X."/>
            <person name="Zhang H."/>
            <person name="Dai N."/>
            <person name="Sheng W."/>
            <person name="Hou X."/>
            <person name="Wei L."/>
        </authorList>
    </citation>
    <scope>NUCLEOTIDE SEQUENCE</scope>
    <source>
        <strain evidence="1">G02</strain>
        <tissue evidence="1">Leaf</tissue>
    </source>
</reference>
<evidence type="ECO:0008006" key="2">
    <source>
        <dbReference type="Google" id="ProtNLM"/>
    </source>
</evidence>
<comment type="caution">
    <text evidence="1">The sequence shown here is derived from an EMBL/GenBank/DDBJ whole genome shotgun (WGS) entry which is preliminary data.</text>
</comment>
<evidence type="ECO:0000313" key="1">
    <source>
        <dbReference type="EMBL" id="KAL0303566.1"/>
    </source>
</evidence>
<protein>
    <recommendedName>
        <fullName evidence="2">DUF4219 domain-containing protein</fullName>
    </recommendedName>
</protein>
<organism evidence="1">
    <name type="scientific">Sesamum radiatum</name>
    <name type="common">Black benniseed</name>
    <dbReference type="NCBI Taxonomy" id="300843"/>
    <lineage>
        <taxon>Eukaryota</taxon>
        <taxon>Viridiplantae</taxon>
        <taxon>Streptophyta</taxon>
        <taxon>Embryophyta</taxon>
        <taxon>Tracheophyta</taxon>
        <taxon>Spermatophyta</taxon>
        <taxon>Magnoliopsida</taxon>
        <taxon>eudicotyledons</taxon>
        <taxon>Gunneridae</taxon>
        <taxon>Pentapetalae</taxon>
        <taxon>asterids</taxon>
        <taxon>lamiids</taxon>
        <taxon>Lamiales</taxon>
        <taxon>Pedaliaceae</taxon>
        <taxon>Sesamum</taxon>
    </lineage>
</organism>
<gene>
    <name evidence="1" type="ORF">Sradi_6224700</name>
</gene>